<evidence type="ECO:0000256" key="3">
    <source>
        <dbReference type="ARBA" id="ARBA00022490"/>
    </source>
</evidence>
<dbReference type="GO" id="GO:0009401">
    <property type="term" value="P:phosphoenolpyruvate-dependent sugar phosphotransferase system"/>
    <property type="evidence" value="ECO:0007669"/>
    <property type="project" value="UniProtKB-KW"/>
</dbReference>
<proteinExistence type="inferred from homology"/>
<dbReference type="InterPro" id="IPR050399">
    <property type="entry name" value="HPr"/>
</dbReference>
<evidence type="ECO:0000313" key="6">
    <source>
        <dbReference type="EMBL" id="GLK53126.1"/>
    </source>
</evidence>
<dbReference type="GO" id="GO:0005737">
    <property type="term" value="C:cytoplasm"/>
    <property type="evidence" value="ECO:0007669"/>
    <property type="project" value="UniProtKB-SubCell"/>
</dbReference>
<dbReference type="CDD" id="cd00367">
    <property type="entry name" value="PTS-HPr_like"/>
    <property type="match status" value="1"/>
</dbReference>
<keyword evidence="7" id="KW-1185">Reference proteome</keyword>
<dbReference type="PANTHER" id="PTHR33705:SF2">
    <property type="entry name" value="PHOSPHOCARRIER PROTEIN NPR"/>
    <property type="match status" value="1"/>
</dbReference>
<feature type="domain" description="HPr" evidence="5">
    <location>
        <begin position="3"/>
        <end position="90"/>
    </location>
</feature>
<evidence type="ECO:0000256" key="4">
    <source>
        <dbReference type="ARBA" id="ARBA00022683"/>
    </source>
</evidence>
<dbReference type="InterPro" id="IPR001020">
    <property type="entry name" value="PTS_HPr_His_P_site"/>
</dbReference>
<dbReference type="SUPFAM" id="SSF55594">
    <property type="entry name" value="HPr-like"/>
    <property type="match status" value="1"/>
</dbReference>
<keyword evidence="3" id="KW-0963">Cytoplasm</keyword>
<evidence type="ECO:0000259" key="5">
    <source>
        <dbReference type="PROSITE" id="PS51350"/>
    </source>
</evidence>
<reference evidence="6" key="2">
    <citation type="submission" date="2023-01" db="EMBL/GenBank/DDBJ databases">
        <authorList>
            <person name="Sun Q."/>
            <person name="Evtushenko L."/>
        </authorList>
    </citation>
    <scope>NUCLEOTIDE SEQUENCE</scope>
    <source>
        <strain evidence="6">VKM B-1513</strain>
    </source>
</reference>
<dbReference type="PRINTS" id="PR00107">
    <property type="entry name" value="PHOSPHOCPHPR"/>
</dbReference>
<dbReference type="NCBIfam" id="TIGR01003">
    <property type="entry name" value="PTS_HPr_family"/>
    <property type="match status" value="1"/>
</dbReference>
<dbReference type="Pfam" id="PF00381">
    <property type="entry name" value="PTS-HPr"/>
    <property type="match status" value="1"/>
</dbReference>
<dbReference type="InterPro" id="IPR035895">
    <property type="entry name" value="HPr-like_sf"/>
</dbReference>
<dbReference type="InterPro" id="IPR000032">
    <property type="entry name" value="HPr-like"/>
</dbReference>
<comment type="caution">
    <text evidence="6">The sequence shown here is derived from an EMBL/GenBank/DDBJ whole genome shotgun (WGS) entry which is preliminary data.</text>
</comment>
<comment type="subcellular location">
    <subcellularLocation>
        <location evidence="1">Cytoplasm</location>
    </subcellularLocation>
</comment>
<protein>
    <submittedName>
        <fullName evidence="6">Phosphocarrier protein HPr</fullName>
    </submittedName>
</protein>
<evidence type="ECO:0000313" key="7">
    <source>
        <dbReference type="Proteomes" id="UP001143486"/>
    </source>
</evidence>
<organism evidence="6 7">
    <name type="scientific">Maricaulis virginensis</name>
    <dbReference type="NCBI Taxonomy" id="144022"/>
    <lineage>
        <taxon>Bacteria</taxon>
        <taxon>Pseudomonadati</taxon>
        <taxon>Pseudomonadota</taxon>
        <taxon>Alphaproteobacteria</taxon>
        <taxon>Maricaulales</taxon>
        <taxon>Maricaulaceae</taxon>
        <taxon>Maricaulis</taxon>
    </lineage>
</organism>
<dbReference type="PROSITE" id="PS51350">
    <property type="entry name" value="PTS_HPR_DOM"/>
    <property type="match status" value="1"/>
</dbReference>
<reference evidence="6" key="1">
    <citation type="journal article" date="2014" name="Int. J. Syst. Evol. Microbiol.">
        <title>Complete genome sequence of Corynebacterium casei LMG S-19264T (=DSM 44701T), isolated from a smear-ripened cheese.</title>
        <authorList>
            <consortium name="US DOE Joint Genome Institute (JGI-PGF)"/>
            <person name="Walter F."/>
            <person name="Albersmeier A."/>
            <person name="Kalinowski J."/>
            <person name="Ruckert C."/>
        </authorList>
    </citation>
    <scope>NUCLEOTIDE SEQUENCE</scope>
    <source>
        <strain evidence="6">VKM B-1513</strain>
    </source>
</reference>
<name>A0A9W6MPM7_9PROT</name>
<dbReference type="PROSITE" id="PS00369">
    <property type="entry name" value="PTS_HPR_HIS"/>
    <property type="match status" value="1"/>
</dbReference>
<dbReference type="Proteomes" id="UP001143486">
    <property type="component" value="Unassembled WGS sequence"/>
</dbReference>
<comment type="similarity">
    <text evidence="2">Belongs to the HPr family.</text>
</comment>
<sequence length="91" mass="9752">MTQIARRAVIRNARGLHARAAAKFVEMAQGFDAEIHVSRDGERVNADSIMELLMLAAGKGSEIGIETSGPDAEKAADSLTELVEAGFHEED</sequence>
<dbReference type="EMBL" id="BSFE01000008">
    <property type="protein sequence ID" value="GLK53126.1"/>
    <property type="molecule type" value="Genomic_DNA"/>
</dbReference>
<evidence type="ECO:0000256" key="2">
    <source>
        <dbReference type="ARBA" id="ARBA00010736"/>
    </source>
</evidence>
<dbReference type="PANTHER" id="PTHR33705">
    <property type="entry name" value="PHOSPHOCARRIER PROTEIN HPR"/>
    <property type="match status" value="1"/>
</dbReference>
<keyword evidence="4" id="KW-0598">Phosphotransferase system</keyword>
<evidence type="ECO:0000256" key="1">
    <source>
        <dbReference type="ARBA" id="ARBA00004496"/>
    </source>
</evidence>
<dbReference type="Gene3D" id="3.30.1340.10">
    <property type="entry name" value="HPr-like"/>
    <property type="match status" value="1"/>
</dbReference>
<dbReference type="RefSeq" id="WP_271187485.1">
    <property type="nucleotide sequence ID" value="NZ_BSFE01000008.1"/>
</dbReference>
<dbReference type="AlphaFoldDB" id="A0A9W6MPM7"/>
<gene>
    <name evidence="6" type="ORF">GCM10017621_26340</name>
</gene>
<accession>A0A9W6MPM7</accession>